<evidence type="ECO:0000256" key="1">
    <source>
        <dbReference type="ARBA" id="ARBA00004715"/>
    </source>
</evidence>
<evidence type="ECO:0000256" key="15">
    <source>
        <dbReference type="HAMAP-Rule" id="MF_01211"/>
    </source>
</evidence>
<dbReference type="OrthoDB" id="9778346at2"/>
<dbReference type="KEGG" id="aia:AWH56_016945"/>
<dbReference type="InterPro" id="IPR050353">
    <property type="entry name" value="PyrK_electron_transfer"/>
</dbReference>
<keyword evidence="10 15" id="KW-0249">Electron transport</keyword>
<dbReference type="EMBL" id="CP063356">
    <property type="protein sequence ID" value="QOY34402.1"/>
    <property type="molecule type" value="Genomic_DNA"/>
</dbReference>
<reference evidence="20" key="4">
    <citation type="submission" date="2020-10" db="EMBL/GenBank/DDBJ databases">
        <authorList>
            <person name="Bassil N.M."/>
            <person name="Lloyd J.R."/>
        </authorList>
    </citation>
    <scope>NUCLEOTIDE SEQUENCE</scope>
    <source>
        <strain evidence="20">NB2006</strain>
    </source>
</reference>
<accession>A0A1S2M759</accession>
<dbReference type="Pfam" id="PF10418">
    <property type="entry name" value="DHODB_Fe-S_bind"/>
    <property type="match status" value="1"/>
</dbReference>
<keyword evidence="11 15" id="KW-0408">Iron</keyword>
<feature type="binding site" evidence="15 17">
    <location>
        <position position="220"/>
    </location>
    <ligand>
        <name>[2Fe-2S] cluster</name>
        <dbReference type="ChEBI" id="CHEBI:190135"/>
    </ligand>
</feature>
<feature type="domain" description="FAD-binding FR-type" evidence="18">
    <location>
        <begin position="1"/>
        <end position="101"/>
    </location>
</feature>
<evidence type="ECO:0000256" key="10">
    <source>
        <dbReference type="ARBA" id="ARBA00022982"/>
    </source>
</evidence>
<evidence type="ECO:0000313" key="20">
    <source>
        <dbReference type="EMBL" id="QOY34402.1"/>
    </source>
</evidence>
<evidence type="ECO:0000313" key="21">
    <source>
        <dbReference type="Proteomes" id="UP000180175"/>
    </source>
</evidence>
<comment type="cofactor">
    <cofactor evidence="17">
        <name>[2Fe-2S] cluster</name>
        <dbReference type="ChEBI" id="CHEBI:190135"/>
    </cofactor>
    <text evidence="17">Binds 1 [2Fe-2S] cluster per subunit.</text>
</comment>
<gene>
    <name evidence="15" type="primary">pyrK</name>
    <name evidence="20" type="ORF">AWH56_016945</name>
    <name evidence="19" type="ORF">AWH56_07345</name>
</gene>
<dbReference type="GO" id="GO:0051537">
    <property type="term" value="F:2 iron, 2 sulfur cluster binding"/>
    <property type="evidence" value="ECO:0007669"/>
    <property type="project" value="UniProtKB-KW"/>
</dbReference>
<dbReference type="EMBL" id="LQXD01000068">
    <property type="protein sequence ID" value="OIJ20579.1"/>
    <property type="molecule type" value="Genomic_DNA"/>
</dbReference>
<sequence length="258" mass="27829">MILENMEICQQQPIASNVYELVLKGQELVNLASQGQFLHVKVSEGTDPLLRRPISIAKIDQDKGELTVIYRAGGRGTNMLALKQKGEVVSVLGPLGNGFSLEETSKGAIALLIGGGIGVPPLYELSLQLVKRGVKVVHVLGFAGSSDVFYEEKFMELGETYIATMDGSHGEKGTVIEIIDNKQLLFDTIYSCGPTPMLKAIETAFPDKKGFLSLEERMGCGIGACFACVCHVKDDPTKTAYKKICTDGPVFAIGEVEL</sequence>
<feature type="binding site" evidence="15 17">
    <location>
        <position position="228"/>
    </location>
    <ligand>
        <name>[2Fe-2S] cluster</name>
        <dbReference type="ChEBI" id="CHEBI:190135"/>
    </ligand>
</feature>
<protein>
    <recommendedName>
        <fullName evidence="13 15">Dihydroorotate dehydrogenase B (NAD(+)), electron transfer subunit</fullName>
    </recommendedName>
    <alternativeName>
        <fullName evidence="14 15">Dihydroorotate oxidase B, electron transfer subunit</fullName>
    </alternativeName>
</protein>
<reference evidence="20 21" key="3">
    <citation type="journal article" date="2019" name="Int. J. Syst. Evol. Microbiol.">
        <title>Anaerobacillus isosaccharinicus sp. nov., an alkaliphilic bacterium which degrades isosaccharinic acid.</title>
        <authorList>
            <person name="Bassil N.M."/>
            <person name="Lloyd J.R."/>
        </authorList>
    </citation>
    <scope>NUCLEOTIDE SEQUENCE [LARGE SCALE GENOMIC DNA]</scope>
    <source>
        <strain evidence="20 21">NB2006</strain>
    </source>
</reference>
<dbReference type="Proteomes" id="UP000180175">
    <property type="component" value="Chromosome"/>
</dbReference>
<evidence type="ECO:0000256" key="13">
    <source>
        <dbReference type="ARBA" id="ARBA00069792"/>
    </source>
</evidence>
<reference evidence="19 21" key="1">
    <citation type="submission" date="2016-10" db="EMBL/GenBank/DDBJ databases">
        <title>Draft genome sequences of four alkaliphilic bacteria belonging to the Anaerobacillus genus.</title>
        <authorList>
            <person name="Bassil N.M."/>
            <person name="Lloyd J.R."/>
        </authorList>
    </citation>
    <scope>NUCLEOTIDE SEQUENCE [LARGE SCALE GENOMIC DNA]</scope>
    <source>
        <strain evidence="19 21">NB2006</strain>
    </source>
</reference>
<organism evidence="19 21">
    <name type="scientific">Anaerobacillus isosaccharinicus</name>
    <dbReference type="NCBI Taxonomy" id="1532552"/>
    <lineage>
        <taxon>Bacteria</taxon>
        <taxon>Bacillati</taxon>
        <taxon>Bacillota</taxon>
        <taxon>Bacilli</taxon>
        <taxon>Bacillales</taxon>
        <taxon>Bacillaceae</taxon>
        <taxon>Anaerobacillus</taxon>
    </lineage>
</organism>
<keyword evidence="6 15" id="KW-0001">2Fe-2S</keyword>
<comment type="similarity">
    <text evidence="2 15">Belongs to the PyrK family.</text>
</comment>
<dbReference type="InterPro" id="IPR012165">
    <property type="entry name" value="Cyt_c3_hydrogenase_gsu"/>
</dbReference>
<comment type="pathway">
    <text evidence="1 15">Pyrimidine metabolism; UMP biosynthesis via de novo pathway; orotate from (S)-dihydroorotate (NAD(+) route): step 1/1.</text>
</comment>
<evidence type="ECO:0000256" key="2">
    <source>
        <dbReference type="ARBA" id="ARBA00006422"/>
    </source>
</evidence>
<dbReference type="InterPro" id="IPR017927">
    <property type="entry name" value="FAD-bd_FR_type"/>
</dbReference>
<comment type="cofactor">
    <cofactor evidence="15">
        <name>[2Fe-2S] cluster</name>
        <dbReference type="ChEBI" id="CHEBI:190135"/>
    </cofactor>
    <text evidence="15">Binds 1 [2Fe-2S] cluster per subunit.</text>
</comment>
<evidence type="ECO:0000256" key="14">
    <source>
        <dbReference type="ARBA" id="ARBA00082223"/>
    </source>
</evidence>
<keyword evidence="8 15" id="KW-0274">FAD</keyword>
<evidence type="ECO:0000256" key="12">
    <source>
        <dbReference type="ARBA" id="ARBA00023014"/>
    </source>
</evidence>
<comment type="cofactor">
    <cofactor evidence="15 16">
        <name>FAD</name>
        <dbReference type="ChEBI" id="CHEBI:57692"/>
    </cofactor>
    <text evidence="15 16">Binds 1 FAD per subunit.</text>
</comment>
<evidence type="ECO:0000259" key="18">
    <source>
        <dbReference type="PROSITE" id="PS51384"/>
    </source>
</evidence>
<comment type="function">
    <text evidence="15">Responsible for channeling the electrons from the oxidation of dihydroorotate from the FMN redox center in the PyrD type B subunit to the ultimate electron acceptor NAD(+).</text>
</comment>
<keyword evidence="5 15" id="KW-0285">Flavoprotein</keyword>
<feature type="binding site" evidence="15 17">
    <location>
        <position position="245"/>
    </location>
    <ligand>
        <name>[2Fe-2S] cluster</name>
        <dbReference type="ChEBI" id="CHEBI:190135"/>
    </ligand>
</feature>
<keyword evidence="21" id="KW-1185">Reference proteome</keyword>
<evidence type="ECO:0000256" key="16">
    <source>
        <dbReference type="PIRSR" id="PIRSR006816-1"/>
    </source>
</evidence>
<dbReference type="UniPathway" id="UPA00070">
    <property type="reaction ID" value="UER00945"/>
</dbReference>
<dbReference type="InterPro" id="IPR023455">
    <property type="entry name" value="Dihydroorotate_DHASE_ETsu"/>
</dbReference>
<reference evidence="20 21" key="2">
    <citation type="journal article" date="2017" name="Genome Announc.">
        <title>Draft Genome Sequences of Four Alkaliphilic Bacteria Belonging to the Anaerobacillus Genus.</title>
        <authorList>
            <person name="Bassil N.M."/>
            <person name="Lloyd J.R."/>
        </authorList>
    </citation>
    <scope>NUCLEOTIDE SEQUENCE [LARGE SCALE GENOMIC DNA]</scope>
    <source>
        <strain evidence="20 21">NB2006</strain>
    </source>
</reference>
<feature type="binding site" evidence="15 16">
    <location>
        <begin position="76"/>
        <end position="77"/>
    </location>
    <ligand>
        <name>FAD</name>
        <dbReference type="ChEBI" id="CHEBI:57692"/>
    </ligand>
</feature>
<dbReference type="PANTHER" id="PTHR43513">
    <property type="entry name" value="DIHYDROOROTATE DEHYDROGENASE B (NAD(+)), ELECTRON TRANSFER SUBUNIT"/>
    <property type="match status" value="1"/>
</dbReference>
<dbReference type="Gene3D" id="3.40.50.80">
    <property type="entry name" value="Nucleotide-binding domain of ferredoxin-NADP reductase (FNR) module"/>
    <property type="match status" value="1"/>
</dbReference>
<dbReference type="InterPro" id="IPR019480">
    <property type="entry name" value="Dihydroorotate_DH_Fe-S-bd"/>
</dbReference>
<dbReference type="FunFam" id="2.10.240.10:FF:000001">
    <property type="entry name" value="Dihydroorotate dehydrogenase B (NAD(+)), electron transfer subunit"/>
    <property type="match status" value="1"/>
</dbReference>
<dbReference type="FunFam" id="3.40.50.80:FF:000017">
    <property type="entry name" value="Dihydroorotate dehydrogenase B (NAD(+)), electron transfer subunit"/>
    <property type="match status" value="1"/>
</dbReference>
<name>A0A1S2M759_9BACI</name>
<dbReference type="PROSITE" id="PS51384">
    <property type="entry name" value="FAD_FR"/>
    <property type="match status" value="1"/>
</dbReference>
<comment type="subunit">
    <text evidence="3 15">Heterotetramer of 2 PyrK and 2 PyrD type B subunits.</text>
</comment>
<dbReference type="RefSeq" id="WP_071316516.1">
    <property type="nucleotide sequence ID" value="NZ_CP063356.2"/>
</dbReference>
<dbReference type="PIRSF" id="PIRSF006816">
    <property type="entry name" value="Cyc3_hyd_g"/>
    <property type="match status" value="1"/>
</dbReference>
<feature type="binding site" evidence="15 16">
    <location>
        <begin position="69"/>
        <end position="71"/>
    </location>
    <ligand>
        <name>FAD</name>
        <dbReference type="ChEBI" id="CHEBI:57692"/>
    </ligand>
</feature>
<dbReference type="GO" id="GO:0009055">
    <property type="term" value="F:electron transfer activity"/>
    <property type="evidence" value="ECO:0007669"/>
    <property type="project" value="UniProtKB-UniRule"/>
</dbReference>
<keyword evidence="7 15" id="KW-0479">Metal-binding</keyword>
<keyword evidence="4 15" id="KW-0813">Transport</keyword>
<evidence type="ECO:0000313" key="19">
    <source>
        <dbReference type="EMBL" id="OIJ20579.1"/>
    </source>
</evidence>
<dbReference type="InterPro" id="IPR039261">
    <property type="entry name" value="FNR_nucleotide-bd"/>
</dbReference>
<dbReference type="Gene3D" id="2.40.30.10">
    <property type="entry name" value="Translation factors"/>
    <property type="match status" value="1"/>
</dbReference>
<feature type="binding site" evidence="15 17">
    <location>
        <position position="225"/>
    </location>
    <ligand>
        <name>[2Fe-2S] cluster</name>
        <dbReference type="ChEBI" id="CHEBI:190135"/>
    </ligand>
</feature>
<dbReference type="GO" id="GO:0046872">
    <property type="term" value="F:metal ion binding"/>
    <property type="evidence" value="ECO:0007669"/>
    <property type="project" value="UniProtKB-KW"/>
</dbReference>
<dbReference type="NCBIfam" id="NF000797">
    <property type="entry name" value="PRK00054.1-2"/>
    <property type="match status" value="1"/>
</dbReference>
<evidence type="ECO:0000256" key="9">
    <source>
        <dbReference type="ARBA" id="ARBA00022975"/>
    </source>
</evidence>
<dbReference type="GO" id="GO:0016491">
    <property type="term" value="F:oxidoreductase activity"/>
    <property type="evidence" value="ECO:0007669"/>
    <property type="project" value="InterPro"/>
</dbReference>
<dbReference type="SUPFAM" id="SSF52343">
    <property type="entry name" value="Ferredoxin reductase-like, C-terminal NADP-linked domain"/>
    <property type="match status" value="1"/>
</dbReference>
<evidence type="ECO:0000256" key="3">
    <source>
        <dbReference type="ARBA" id="ARBA00011669"/>
    </source>
</evidence>
<keyword evidence="12 15" id="KW-0411">Iron-sulfur</keyword>
<dbReference type="NCBIfam" id="NF000799">
    <property type="entry name" value="PRK00054.1-4"/>
    <property type="match status" value="1"/>
</dbReference>
<dbReference type="AlphaFoldDB" id="A0A1S2M759"/>
<proteinExistence type="inferred from homology"/>
<dbReference type="SUPFAM" id="SSF63380">
    <property type="entry name" value="Riboflavin synthase domain-like"/>
    <property type="match status" value="1"/>
</dbReference>
<evidence type="ECO:0000256" key="4">
    <source>
        <dbReference type="ARBA" id="ARBA00022448"/>
    </source>
</evidence>
<dbReference type="CDD" id="cd06218">
    <property type="entry name" value="DHOD_e_trans"/>
    <property type="match status" value="1"/>
</dbReference>
<evidence type="ECO:0000256" key="6">
    <source>
        <dbReference type="ARBA" id="ARBA00022714"/>
    </source>
</evidence>
<evidence type="ECO:0000256" key="7">
    <source>
        <dbReference type="ARBA" id="ARBA00022723"/>
    </source>
</evidence>
<dbReference type="HAMAP" id="MF_01211">
    <property type="entry name" value="DHODB_Fe_S_bind"/>
    <property type="match status" value="1"/>
</dbReference>
<dbReference type="GO" id="GO:0044205">
    <property type="term" value="P:'de novo' UMP biosynthetic process"/>
    <property type="evidence" value="ECO:0007669"/>
    <property type="project" value="UniProtKB-UniRule"/>
</dbReference>
<dbReference type="Gene3D" id="2.10.240.10">
    <property type="entry name" value="Dihydroorotate dehydrogenase, electron transfer subunit"/>
    <property type="match status" value="1"/>
</dbReference>
<dbReference type="InterPro" id="IPR037117">
    <property type="entry name" value="Dihydroorotate_DH_ele_sf"/>
</dbReference>
<dbReference type="PANTHER" id="PTHR43513:SF3">
    <property type="entry name" value="DIHYDROOROTATE DEHYDROGENASE B (NAD(+)), ELECTRON TRANSFER SUBUNIT-RELATED"/>
    <property type="match status" value="1"/>
</dbReference>
<dbReference type="InterPro" id="IPR017938">
    <property type="entry name" value="Riboflavin_synthase-like_b-brl"/>
</dbReference>
<evidence type="ECO:0000256" key="11">
    <source>
        <dbReference type="ARBA" id="ARBA00023004"/>
    </source>
</evidence>
<evidence type="ECO:0000256" key="17">
    <source>
        <dbReference type="PIRSR" id="PIRSR006816-2"/>
    </source>
</evidence>
<dbReference type="GO" id="GO:0050660">
    <property type="term" value="F:flavin adenine dinucleotide binding"/>
    <property type="evidence" value="ECO:0007669"/>
    <property type="project" value="InterPro"/>
</dbReference>
<keyword evidence="9 15" id="KW-0665">Pyrimidine biosynthesis</keyword>
<feature type="binding site" evidence="15 16">
    <location>
        <begin position="52"/>
        <end position="55"/>
    </location>
    <ligand>
        <name>FAD</name>
        <dbReference type="ChEBI" id="CHEBI:57692"/>
    </ligand>
</feature>
<evidence type="ECO:0000256" key="5">
    <source>
        <dbReference type="ARBA" id="ARBA00022630"/>
    </source>
</evidence>
<evidence type="ECO:0000256" key="8">
    <source>
        <dbReference type="ARBA" id="ARBA00022827"/>
    </source>
</evidence>